<accession>A8ZVS7</accession>
<dbReference type="OrthoDB" id="5426680at2"/>
<proteinExistence type="predicted"/>
<evidence type="ECO:0000313" key="2">
    <source>
        <dbReference type="EMBL" id="ABW66636.1"/>
    </source>
</evidence>
<reference evidence="2 3" key="1">
    <citation type="submission" date="2007-10" db="EMBL/GenBank/DDBJ databases">
        <title>Complete sequence of Desulfococcus oleovorans Hxd3.</title>
        <authorList>
            <consortium name="US DOE Joint Genome Institute"/>
            <person name="Copeland A."/>
            <person name="Lucas S."/>
            <person name="Lapidus A."/>
            <person name="Barry K."/>
            <person name="Glavina del Rio T."/>
            <person name="Dalin E."/>
            <person name="Tice H."/>
            <person name="Pitluck S."/>
            <person name="Kiss H."/>
            <person name="Brettin T."/>
            <person name="Bruce D."/>
            <person name="Detter J.C."/>
            <person name="Han C."/>
            <person name="Schmutz J."/>
            <person name="Larimer F."/>
            <person name="Land M."/>
            <person name="Hauser L."/>
            <person name="Kyrpides N."/>
            <person name="Kim E."/>
            <person name="Wawrik B."/>
            <person name="Richardson P."/>
        </authorList>
    </citation>
    <scope>NUCLEOTIDE SEQUENCE [LARGE SCALE GENOMIC DNA]</scope>
    <source>
        <strain evidence="3">DSM 6200 / JCM 39069 / Hxd3</strain>
    </source>
</reference>
<protein>
    <recommendedName>
        <fullName evidence="1">AbiEi antitoxin N-terminal domain-containing protein</fullName>
    </recommendedName>
</protein>
<gene>
    <name evidence="2" type="ordered locus">Dole_0826</name>
</gene>
<dbReference type="Gene3D" id="1.10.10.10">
    <property type="entry name" value="Winged helix-like DNA-binding domain superfamily/Winged helix DNA-binding domain"/>
    <property type="match status" value="1"/>
</dbReference>
<dbReference type="HOGENOM" id="CLU_1382498_0_0_7"/>
<name>A8ZVS7_DESOH</name>
<dbReference type="eggNOG" id="COG5340">
    <property type="taxonomic scope" value="Bacteria"/>
</dbReference>
<dbReference type="RefSeq" id="WP_012174254.1">
    <property type="nucleotide sequence ID" value="NC_009943.1"/>
</dbReference>
<dbReference type="InterPro" id="IPR036388">
    <property type="entry name" value="WH-like_DNA-bd_sf"/>
</dbReference>
<dbReference type="Proteomes" id="UP000008561">
    <property type="component" value="Chromosome"/>
</dbReference>
<dbReference type="STRING" id="96561.Dole_0826"/>
<dbReference type="EMBL" id="CP000859">
    <property type="protein sequence ID" value="ABW66636.1"/>
    <property type="molecule type" value="Genomic_DNA"/>
</dbReference>
<feature type="domain" description="AbiEi antitoxin N-terminal" evidence="1">
    <location>
        <begin position="1"/>
        <end position="53"/>
    </location>
</feature>
<dbReference type="InterPro" id="IPR025159">
    <property type="entry name" value="AbiEi_N"/>
</dbReference>
<keyword evidence="3" id="KW-1185">Reference proteome</keyword>
<dbReference type="Pfam" id="PF13338">
    <property type="entry name" value="AbiEi_4"/>
    <property type="match status" value="1"/>
</dbReference>
<evidence type="ECO:0000259" key="1">
    <source>
        <dbReference type="Pfam" id="PF13338"/>
    </source>
</evidence>
<organism evidence="2 3">
    <name type="scientific">Desulfosudis oleivorans (strain DSM 6200 / JCM 39069 / Hxd3)</name>
    <name type="common">Desulfococcus oleovorans</name>
    <dbReference type="NCBI Taxonomy" id="96561"/>
    <lineage>
        <taxon>Bacteria</taxon>
        <taxon>Pseudomonadati</taxon>
        <taxon>Thermodesulfobacteriota</taxon>
        <taxon>Desulfobacteria</taxon>
        <taxon>Desulfobacterales</taxon>
        <taxon>Desulfosudaceae</taxon>
        <taxon>Desulfosudis</taxon>
    </lineage>
</organism>
<sequence length="194" mass="22489">MRLNQLRQIRKRYFGYEELARLLGIAPASARVAANRFVSQGLLVRIKRNMYMLREVWQAAGREETFAIANLVQVPSYISLTTALDYYDITTQMQRDYYESVATVRTKQVDVDGTVFRYTRIAPRLYSGFRREKGFFIATPEKALVDAFYLMSLGRYALDVSALDDTRLDLKGLKAASRDFPEKTRKLMRTHGYL</sequence>
<dbReference type="AlphaFoldDB" id="A8ZVS7"/>
<evidence type="ECO:0000313" key="3">
    <source>
        <dbReference type="Proteomes" id="UP000008561"/>
    </source>
</evidence>
<dbReference type="KEGG" id="dol:Dole_0826"/>